<feature type="compositionally biased region" description="Polar residues" evidence="1">
    <location>
        <begin position="120"/>
        <end position="137"/>
    </location>
</feature>
<dbReference type="SUPFAM" id="SSF53300">
    <property type="entry name" value="vWA-like"/>
    <property type="match status" value="1"/>
</dbReference>
<sequence length="485" mass="53832">MDNILLQFIRHLRHHGLPVSTAETLDAMQVTATLGYDDPVLLRDGLASCLAKTVDDNDTFAQCFERFFHLERALDPAATPNSDIEPSAAPNEDQADETSSSGQGGAEASGEGAGQGEGDANSQNQGEADAQGDSSATMPGKGGGGGQGSQRRAEVMRAAAEAKLEDIQYRTQRGIFRRRILDALGDKQRQIDIQALRDAGNDEQANWLEQIRQAQISDVIEAINRQLLLNNDAANREIRDDILQNSSLSAMESYHRERLPPLIRKLAKKLAARHRQRHRHARKGKLDLGKTLRRNIAYGGIPFHRFWKTTRKDKSEIFVLCDISGSVSAWSRVLLLFMQALSDVLPSTRCFVFCGQSIEVTDLFRQYPADQALAIIQQRHGLGGSDYGLALNSFREQISDKLNRRSCVIVLGDGRGNGGDTGIAALRDIYHRARLVLWFNPESHYSWNTGDSEIRRYQSAAHYVAECGSLRKLERLLDGLLSLLR</sequence>
<dbReference type="RefSeq" id="WP_368380251.1">
    <property type="nucleotide sequence ID" value="NZ_JBFRYA010000002.1"/>
</dbReference>
<dbReference type="EMBL" id="JBFRYA010000002">
    <property type="protein sequence ID" value="MEX1667952.1"/>
    <property type="molecule type" value="Genomic_DNA"/>
</dbReference>
<organism evidence="2 3">
    <name type="scientific">Zhongshania guokunii</name>
    <dbReference type="NCBI Taxonomy" id="641783"/>
    <lineage>
        <taxon>Bacteria</taxon>
        <taxon>Pseudomonadati</taxon>
        <taxon>Pseudomonadota</taxon>
        <taxon>Gammaproteobacteria</taxon>
        <taxon>Cellvibrionales</taxon>
        <taxon>Spongiibacteraceae</taxon>
        <taxon>Zhongshania</taxon>
    </lineage>
</organism>
<dbReference type="Pfam" id="PF05762">
    <property type="entry name" value="VWA_CoxE"/>
    <property type="match status" value="1"/>
</dbReference>
<feature type="region of interest" description="Disordered" evidence="1">
    <location>
        <begin position="77"/>
        <end position="157"/>
    </location>
</feature>
<dbReference type="PANTHER" id="PTHR39338:SF5">
    <property type="entry name" value="BLR6139 PROTEIN"/>
    <property type="match status" value="1"/>
</dbReference>
<dbReference type="InterPro" id="IPR011195">
    <property type="entry name" value="UCP010256"/>
</dbReference>
<dbReference type="PIRSF" id="PIRSF010256">
    <property type="entry name" value="CoxE_vWa"/>
    <property type="match status" value="1"/>
</dbReference>
<name>A0ABV3U2B3_9GAMM</name>
<dbReference type="InterPro" id="IPR036465">
    <property type="entry name" value="vWFA_dom_sf"/>
</dbReference>
<gene>
    <name evidence="2" type="ORF">AB4876_03460</name>
</gene>
<protein>
    <submittedName>
        <fullName evidence="2">VWA domain-containing protein</fullName>
    </submittedName>
</protein>
<dbReference type="Proteomes" id="UP001557485">
    <property type="component" value="Unassembled WGS sequence"/>
</dbReference>
<accession>A0ABV3U2B3</accession>
<evidence type="ECO:0000313" key="3">
    <source>
        <dbReference type="Proteomes" id="UP001557485"/>
    </source>
</evidence>
<reference evidence="2 3" key="1">
    <citation type="journal article" date="2011" name="Int. J. Syst. Evol. Microbiol.">
        <title>Zhongshania antarctica gen. nov., sp. nov. and Zhongshania guokunii sp. nov., gammaproteobacteria respectively isolated from coastal attached (fast) ice and surface seawater of the Antarctic.</title>
        <authorList>
            <person name="Li H.J."/>
            <person name="Zhang X.Y."/>
            <person name="Chen C.X."/>
            <person name="Zhang Y.J."/>
            <person name="Gao Z.M."/>
            <person name="Yu Y."/>
            <person name="Chen X.L."/>
            <person name="Chen B."/>
            <person name="Zhang Y.Z."/>
        </authorList>
    </citation>
    <scope>NUCLEOTIDE SEQUENCE [LARGE SCALE GENOMIC DNA]</scope>
    <source>
        <strain evidence="2 3">ZS6-22T</strain>
    </source>
</reference>
<dbReference type="PANTHER" id="PTHR39338">
    <property type="entry name" value="BLL5662 PROTEIN-RELATED"/>
    <property type="match status" value="1"/>
</dbReference>
<proteinExistence type="predicted"/>
<evidence type="ECO:0000313" key="2">
    <source>
        <dbReference type="EMBL" id="MEX1667952.1"/>
    </source>
</evidence>
<feature type="compositionally biased region" description="Gly residues" evidence="1">
    <location>
        <begin position="102"/>
        <end position="117"/>
    </location>
</feature>
<keyword evidence="3" id="KW-1185">Reference proteome</keyword>
<dbReference type="InterPro" id="IPR008912">
    <property type="entry name" value="Uncharacterised_CoxE"/>
</dbReference>
<comment type="caution">
    <text evidence="2">The sequence shown here is derived from an EMBL/GenBank/DDBJ whole genome shotgun (WGS) entry which is preliminary data.</text>
</comment>
<evidence type="ECO:0000256" key="1">
    <source>
        <dbReference type="SAM" id="MobiDB-lite"/>
    </source>
</evidence>